<keyword evidence="3" id="KW-1185">Reference proteome</keyword>
<sequence length="106" mass="11514">MGVDLVTYRARIGVFTMPCKSKLSVSEIRLSRNGVSARLRIIIALSVLLLLCGDVEQNPGPSQRPATRQQKLSFSQSSQSSRLSSPPPPPSPEKQRKPATSNARGK</sequence>
<evidence type="ECO:0000256" key="1">
    <source>
        <dbReference type="SAM" id="MobiDB-lite"/>
    </source>
</evidence>
<feature type="region of interest" description="Disordered" evidence="1">
    <location>
        <begin position="57"/>
        <end position="106"/>
    </location>
</feature>
<feature type="compositionally biased region" description="Low complexity" evidence="1">
    <location>
        <begin position="68"/>
        <end position="84"/>
    </location>
</feature>
<name>A0A9D4GNU0_DREPO</name>
<reference evidence="2" key="1">
    <citation type="journal article" date="2019" name="bioRxiv">
        <title>The Genome of the Zebra Mussel, Dreissena polymorpha: A Resource for Invasive Species Research.</title>
        <authorList>
            <person name="McCartney M.A."/>
            <person name="Auch B."/>
            <person name="Kono T."/>
            <person name="Mallez S."/>
            <person name="Zhang Y."/>
            <person name="Obille A."/>
            <person name="Becker A."/>
            <person name="Abrahante J.E."/>
            <person name="Garbe J."/>
            <person name="Badalamenti J.P."/>
            <person name="Herman A."/>
            <person name="Mangelson H."/>
            <person name="Liachko I."/>
            <person name="Sullivan S."/>
            <person name="Sone E.D."/>
            <person name="Koren S."/>
            <person name="Silverstein K.A.T."/>
            <person name="Beckman K.B."/>
            <person name="Gohl D.M."/>
        </authorList>
    </citation>
    <scope>NUCLEOTIDE SEQUENCE</scope>
    <source>
        <strain evidence="2">Duluth1</strain>
        <tissue evidence="2">Whole animal</tissue>
    </source>
</reference>
<evidence type="ECO:0000313" key="3">
    <source>
        <dbReference type="Proteomes" id="UP000828390"/>
    </source>
</evidence>
<dbReference type="Proteomes" id="UP000828390">
    <property type="component" value="Unassembled WGS sequence"/>
</dbReference>
<protein>
    <submittedName>
        <fullName evidence="2">Uncharacterized protein</fullName>
    </submittedName>
</protein>
<organism evidence="2 3">
    <name type="scientific">Dreissena polymorpha</name>
    <name type="common">Zebra mussel</name>
    <name type="synonym">Mytilus polymorpha</name>
    <dbReference type="NCBI Taxonomy" id="45954"/>
    <lineage>
        <taxon>Eukaryota</taxon>
        <taxon>Metazoa</taxon>
        <taxon>Spiralia</taxon>
        <taxon>Lophotrochozoa</taxon>
        <taxon>Mollusca</taxon>
        <taxon>Bivalvia</taxon>
        <taxon>Autobranchia</taxon>
        <taxon>Heteroconchia</taxon>
        <taxon>Euheterodonta</taxon>
        <taxon>Imparidentia</taxon>
        <taxon>Neoheterodontei</taxon>
        <taxon>Myida</taxon>
        <taxon>Dreissenoidea</taxon>
        <taxon>Dreissenidae</taxon>
        <taxon>Dreissena</taxon>
    </lineage>
</organism>
<reference evidence="2" key="2">
    <citation type="submission" date="2020-11" db="EMBL/GenBank/DDBJ databases">
        <authorList>
            <person name="McCartney M.A."/>
            <person name="Auch B."/>
            <person name="Kono T."/>
            <person name="Mallez S."/>
            <person name="Becker A."/>
            <person name="Gohl D.M."/>
            <person name="Silverstein K.A.T."/>
            <person name="Koren S."/>
            <person name="Bechman K.B."/>
            <person name="Herman A."/>
            <person name="Abrahante J.E."/>
            <person name="Garbe J."/>
        </authorList>
    </citation>
    <scope>NUCLEOTIDE SEQUENCE</scope>
    <source>
        <strain evidence="2">Duluth1</strain>
        <tissue evidence="2">Whole animal</tissue>
    </source>
</reference>
<evidence type="ECO:0000313" key="2">
    <source>
        <dbReference type="EMBL" id="KAH3818640.1"/>
    </source>
</evidence>
<comment type="caution">
    <text evidence="2">The sequence shown here is derived from an EMBL/GenBank/DDBJ whole genome shotgun (WGS) entry which is preliminary data.</text>
</comment>
<dbReference type="AlphaFoldDB" id="A0A9D4GNU0"/>
<dbReference type="EMBL" id="JAIWYP010000005">
    <property type="protein sequence ID" value="KAH3818640.1"/>
    <property type="molecule type" value="Genomic_DNA"/>
</dbReference>
<accession>A0A9D4GNU0</accession>
<proteinExistence type="predicted"/>
<gene>
    <name evidence="2" type="ORF">DPMN_120362</name>
</gene>